<sequence>MNRLRELLDDARSRLADAPREAVGETVQPRRLFGIARAPKIVPHGEAWHLGVLLLTPDAVLATGEVVRSRTPARRGYTAENQRRRAELAEAAHRGGYAEGTTVHVGWTAIDLDAVARGEASGPLCLVDGEPMVRWSAAGAAQPLSAYLDERIELLRQPPEGA</sequence>
<accession>A0A7Y9GRZ2</accession>
<organism evidence="1 2">
    <name type="scientific">Microbacterium immunditiarum</name>
    <dbReference type="NCBI Taxonomy" id="337480"/>
    <lineage>
        <taxon>Bacteria</taxon>
        <taxon>Bacillati</taxon>
        <taxon>Actinomycetota</taxon>
        <taxon>Actinomycetes</taxon>
        <taxon>Micrococcales</taxon>
        <taxon>Microbacteriaceae</taxon>
        <taxon>Microbacterium</taxon>
    </lineage>
</organism>
<protein>
    <recommendedName>
        <fullName evidence="3">Glutaminase</fullName>
    </recommendedName>
</protein>
<evidence type="ECO:0000313" key="1">
    <source>
        <dbReference type="EMBL" id="NYE21417.1"/>
    </source>
</evidence>
<dbReference type="AlphaFoldDB" id="A0A7Y9GRZ2"/>
<dbReference type="Proteomes" id="UP000576969">
    <property type="component" value="Unassembled WGS sequence"/>
</dbReference>
<evidence type="ECO:0000313" key="2">
    <source>
        <dbReference type="Proteomes" id="UP000576969"/>
    </source>
</evidence>
<proteinExistence type="predicted"/>
<keyword evidence="2" id="KW-1185">Reference proteome</keyword>
<name>A0A7Y9GRZ2_9MICO</name>
<dbReference type="EMBL" id="JACCBV010000001">
    <property type="protein sequence ID" value="NYE21417.1"/>
    <property type="molecule type" value="Genomic_DNA"/>
</dbReference>
<comment type="caution">
    <text evidence="1">The sequence shown here is derived from an EMBL/GenBank/DDBJ whole genome shotgun (WGS) entry which is preliminary data.</text>
</comment>
<gene>
    <name evidence="1" type="ORF">BJ991_003445</name>
</gene>
<evidence type="ECO:0008006" key="3">
    <source>
        <dbReference type="Google" id="ProtNLM"/>
    </source>
</evidence>
<reference evidence="1 2" key="1">
    <citation type="submission" date="2020-07" db="EMBL/GenBank/DDBJ databases">
        <title>Sequencing the genomes of 1000 actinobacteria strains.</title>
        <authorList>
            <person name="Klenk H.-P."/>
        </authorList>
    </citation>
    <scope>NUCLEOTIDE SEQUENCE [LARGE SCALE GENOMIC DNA]</scope>
    <source>
        <strain evidence="1 2">DSM 24662</strain>
    </source>
</reference>
<dbReference type="RefSeq" id="WP_343048817.1">
    <property type="nucleotide sequence ID" value="NZ_JACCBV010000001.1"/>
</dbReference>